<evidence type="ECO:0000256" key="7">
    <source>
        <dbReference type="SAM" id="Phobius"/>
    </source>
</evidence>
<gene>
    <name evidence="10" type="ordered locus">ambt_20170</name>
</gene>
<feature type="domain" description="ABC transporter" evidence="8">
    <location>
        <begin position="336"/>
        <end position="545"/>
    </location>
</feature>
<keyword evidence="2 7" id="KW-0812">Transmembrane</keyword>
<dbReference type="InterPro" id="IPR036640">
    <property type="entry name" value="ABC1_TM_sf"/>
</dbReference>
<dbReference type="HOGENOM" id="CLU_000604_84_9_6"/>
<evidence type="ECO:0000313" key="10">
    <source>
        <dbReference type="EMBL" id="AEF05525.1"/>
    </source>
</evidence>
<sequence length="546" mass="61159">MIKLDRQTFQAKFNQLDNTHKLGVRRRVLIITLVKCLSLFSLIVAFYFFAHAMHEWVVDTHRASLFHIKGLCVALFICWIVQGLVNTLTLSYKSQLMQAMEQNLQLIFAEQQHALIRQHSLFYWQTLWVKHIRAIANWAFDYRVQQYVAVLVPLMALVVIFYVNPVIGMGLAVALPIVPLFMVIVGKGAASLHRKHFVALERLGGLFTDRLNALPLMASYRAHNTQMRLLNNASEQLNKRTMRVVGVAFLSSSVLDFFATLSVALVAVFIGFSLLGELNLGPEISLQQGLWVLLSVPLILSEMKKLGQVYHQKAEAEAASECLFPLFTTLNDNAPAQEREVTKGEMKNKPFVGFDAQDFRVSNLLKAEHLKVALGEHIRLNGVSGSGKTVLLEALAGQRKASQSFDGSYVWVSQTPVVLPGSVRDNLLLDAHYSDSALCEVLNSVELADWLSSLPNGLDTLMTEYPSLSGGEAQRLALARGLLRNPDIWLLDEPTAHIPDEQHHRLSQLIARVTQGKTVVWASHKLLPAHWFDAHWHIAEGEVTVK</sequence>
<keyword evidence="5 7" id="KW-1133">Transmembrane helix</keyword>
<dbReference type="Gene3D" id="1.20.1560.10">
    <property type="entry name" value="ABC transporter type 1, transmembrane domain"/>
    <property type="match status" value="1"/>
</dbReference>
<evidence type="ECO:0000313" key="11">
    <source>
        <dbReference type="Proteomes" id="UP000000683"/>
    </source>
</evidence>
<feature type="transmembrane region" description="Helical" evidence="7">
    <location>
        <begin position="147"/>
        <end position="163"/>
    </location>
</feature>
<dbReference type="GO" id="GO:0016887">
    <property type="term" value="F:ATP hydrolysis activity"/>
    <property type="evidence" value="ECO:0007669"/>
    <property type="project" value="InterPro"/>
</dbReference>
<feature type="transmembrane region" description="Helical" evidence="7">
    <location>
        <begin position="169"/>
        <end position="186"/>
    </location>
</feature>
<dbReference type="InterPro" id="IPR017871">
    <property type="entry name" value="ABC_transporter-like_CS"/>
</dbReference>
<evidence type="ECO:0000256" key="1">
    <source>
        <dbReference type="ARBA" id="ARBA00004651"/>
    </source>
</evidence>
<dbReference type="GO" id="GO:0005886">
    <property type="term" value="C:plasma membrane"/>
    <property type="evidence" value="ECO:0007669"/>
    <property type="project" value="UniProtKB-SubCell"/>
</dbReference>
<dbReference type="eggNOG" id="COG4988">
    <property type="taxonomic scope" value="Bacteria"/>
</dbReference>
<evidence type="ECO:0000256" key="2">
    <source>
        <dbReference type="ARBA" id="ARBA00022692"/>
    </source>
</evidence>
<evidence type="ECO:0000256" key="3">
    <source>
        <dbReference type="ARBA" id="ARBA00022741"/>
    </source>
</evidence>
<dbReference type="Gene3D" id="3.40.50.300">
    <property type="entry name" value="P-loop containing nucleotide triphosphate hydrolases"/>
    <property type="match status" value="1"/>
</dbReference>
<dbReference type="PANTHER" id="PTHR24221">
    <property type="entry name" value="ATP-BINDING CASSETTE SUB-FAMILY B"/>
    <property type="match status" value="1"/>
</dbReference>
<dbReference type="GO" id="GO:0034040">
    <property type="term" value="F:ATPase-coupled lipid transmembrane transporter activity"/>
    <property type="evidence" value="ECO:0007669"/>
    <property type="project" value="TreeGrafter"/>
</dbReference>
<dbReference type="InterPro" id="IPR027417">
    <property type="entry name" value="P-loop_NTPase"/>
</dbReference>
<keyword evidence="6 7" id="KW-0472">Membrane</keyword>
<dbReference type="PROSITE" id="PS50893">
    <property type="entry name" value="ABC_TRANSPORTER_2"/>
    <property type="match status" value="1"/>
</dbReference>
<proteinExistence type="predicted"/>
<dbReference type="PROSITE" id="PS00211">
    <property type="entry name" value="ABC_TRANSPORTER_1"/>
    <property type="match status" value="1"/>
</dbReference>
<dbReference type="SUPFAM" id="SSF90123">
    <property type="entry name" value="ABC transporter transmembrane region"/>
    <property type="match status" value="1"/>
</dbReference>
<evidence type="ECO:0000256" key="6">
    <source>
        <dbReference type="ARBA" id="ARBA00023136"/>
    </source>
</evidence>
<dbReference type="InterPro" id="IPR011527">
    <property type="entry name" value="ABC1_TM_dom"/>
</dbReference>
<evidence type="ECO:0000256" key="5">
    <source>
        <dbReference type="ARBA" id="ARBA00022989"/>
    </source>
</evidence>
<dbReference type="InterPro" id="IPR039421">
    <property type="entry name" value="Type_1_exporter"/>
</dbReference>
<evidence type="ECO:0000259" key="8">
    <source>
        <dbReference type="PROSITE" id="PS50893"/>
    </source>
</evidence>
<dbReference type="SMART" id="SM00382">
    <property type="entry name" value="AAA"/>
    <property type="match status" value="1"/>
</dbReference>
<keyword evidence="4 10" id="KW-0067">ATP-binding</keyword>
<dbReference type="RefSeq" id="WP_013786435.1">
    <property type="nucleotide sequence ID" value="NC_015554.1"/>
</dbReference>
<dbReference type="AlphaFoldDB" id="F5Z6L2"/>
<feature type="transmembrane region" description="Helical" evidence="7">
    <location>
        <begin position="28"/>
        <end position="48"/>
    </location>
</feature>
<dbReference type="KEGG" id="alt:ambt_20170"/>
<feature type="transmembrane region" description="Helical" evidence="7">
    <location>
        <begin position="244"/>
        <end position="272"/>
    </location>
</feature>
<accession>F5Z6L2</accession>
<dbReference type="Proteomes" id="UP000000683">
    <property type="component" value="Chromosome"/>
</dbReference>
<protein>
    <submittedName>
        <fullName evidence="10">ABC transporter ATP-binding protein</fullName>
    </submittedName>
</protein>
<feature type="domain" description="ABC transmembrane type-1" evidence="9">
    <location>
        <begin position="149"/>
        <end position="276"/>
    </location>
</feature>
<dbReference type="GO" id="GO:0005524">
    <property type="term" value="F:ATP binding"/>
    <property type="evidence" value="ECO:0007669"/>
    <property type="project" value="UniProtKB-KW"/>
</dbReference>
<comment type="subcellular location">
    <subcellularLocation>
        <location evidence="1">Cell membrane</location>
        <topology evidence="1">Multi-pass membrane protein</topology>
    </subcellularLocation>
</comment>
<dbReference type="SUPFAM" id="SSF52540">
    <property type="entry name" value="P-loop containing nucleoside triphosphate hydrolases"/>
    <property type="match status" value="1"/>
</dbReference>
<dbReference type="CDD" id="cd18584">
    <property type="entry name" value="ABC_6TM_AarD_CydD"/>
    <property type="match status" value="1"/>
</dbReference>
<dbReference type="EMBL" id="CP002339">
    <property type="protein sequence ID" value="AEF05525.1"/>
    <property type="molecule type" value="Genomic_DNA"/>
</dbReference>
<dbReference type="InterPro" id="IPR003593">
    <property type="entry name" value="AAA+_ATPase"/>
</dbReference>
<feature type="transmembrane region" description="Helical" evidence="7">
    <location>
        <begin position="68"/>
        <end position="90"/>
    </location>
</feature>
<dbReference type="PROSITE" id="PS50929">
    <property type="entry name" value="ABC_TM1F"/>
    <property type="match status" value="1"/>
</dbReference>
<dbReference type="Pfam" id="PF00664">
    <property type="entry name" value="ABC_membrane"/>
    <property type="match status" value="1"/>
</dbReference>
<reference evidence="10 11" key="1">
    <citation type="journal article" date="2011" name="J. Bacteriol.">
        <title>Complete genome sequence of the polycyclic aromatic hydrocarbon-degrading bacterium Alteromonas sp. strain SN2.</title>
        <authorList>
            <person name="Jin H.M."/>
            <person name="Jeong H."/>
            <person name="Moon E.J."/>
            <person name="Math R.K."/>
            <person name="Lee K."/>
            <person name="Kim H.J."/>
            <person name="Jeon C.O."/>
            <person name="Oh T.K."/>
            <person name="Kim J.F."/>
        </authorList>
    </citation>
    <scope>NUCLEOTIDE SEQUENCE [LARGE SCALE GENOMIC DNA]</scope>
    <source>
        <strain evidence="11">JCM 17741 / KACC 18427 / KCTC 11700BP / SN2</strain>
    </source>
</reference>
<dbReference type="PANTHER" id="PTHR24221:SF261">
    <property type="entry name" value="GLUTATHIONE_L-CYSTEINE TRANSPORT SYSTEM ATP-BINDING_PERMEASE PROTEIN CYDD"/>
    <property type="match status" value="1"/>
</dbReference>
<keyword evidence="3" id="KW-0547">Nucleotide-binding</keyword>
<dbReference type="GO" id="GO:0140359">
    <property type="term" value="F:ABC-type transporter activity"/>
    <property type="evidence" value="ECO:0007669"/>
    <property type="project" value="InterPro"/>
</dbReference>
<dbReference type="Pfam" id="PF00005">
    <property type="entry name" value="ABC_tran"/>
    <property type="match status" value="1"/>
</dbReference>
<keyword evidence="11" id="KW-1185">Reference proteome</keyword>
<evidence type="ECO:0000259" key="9">
    <source>
        <dbReference type="PROSITE" id="PS50929"/>
    </source>
</evidence>
<organism evidence="10 11">
    <name type="scientific">Alteromonas naphthalenivorans</name>
    <dbReference type="NCBI Taxonomy" id="715451"/>
    <lineage>
        <taxon>Bacteria</taxon>
        <taxon>Pseudomonadati</taxon>
        <taxon>Pseudomonadota</taxon>
        <taxon>Gammaproteobacteria</taxon>
        <taxon>Alteromonadales</taxon>
        <taxon>Alteromonadaceae</taxon>
        <taxon>Alteromonas/Salinimonas group</taxon>
        <taxon>Alteromonas</taxon>
    </lineage>
</organism>
<name>F5Z6L2_ALTNA</name>
<dbReference type="InterPro" id="IPR003439">
    <property type="entry name" value="ABC_transporter-like_ATP-bd"/>
</dbReference>
<dbReference type="OrthoDB" id="9806127at2"/>
<evidence type="ECO:0000256" key="4">
    <source>
        <dbReference type="ARBA" id="ARBA00022840"/>
    </source>
</evidence>